<dbReference type="EMBL" id="JAUTXU010000231">
    <property type="protein sequence ID" value="KAK3697134.1"/>
    <property type="molecule type" value="Genomic_DNA"/>
</dbReference>
<evidence type="ECO:0000313" key="1">
    <source>
        <dbReference type="EMBL" id="KAK3697134.1"/>
    </source>
</evidence>
<sequence>MSSEYVRNETNVDGLASTLSAGPNGNSSAPGSPAMAAPQSAGAERSSAGHASGAVPKAVEDVMYSDFGVNTLLNRLKQSIASARDFAAFLKKRSSLEEEQATGLKRLARGQLETLRRAEVKTGSYASQLAEVMKVHERMADNGMQFALSLHQMHEDLNELSANMERGRKQWKHEGLDAEKRASDAEAAMHKAKTRYDGLAEDYDRARTGDTKGSKRLGLKGPKSAEQYESDMLRKTQQADQEYEERVKQAKSHREKLISSERPRAVKALLELIRECDSALTLQLQKFATFNEKLLLGNGLAVTPLTDRDSAGSQRSLRDVIYEIDNETDFHSYMRGHVNKVPARTGDIKYEQHPTLMPKIQKPNEQRNVSSGFSHSLGEKTTNNEPPLSLNTAAGAAGAAGASSMSDRYSGGTSAQQQSAYSQPPSAGYREQPPPPQHSQMQSPTYGAPQQSSYDPSAGRMRDGYSTGSFSNSATTPPYPTHASERAPSLGGGGGGYPTHQQTTGSVPGPPRQYTIPPPGTSMSPVGGAPPQHNLPPLRPVFGVSLDELFARDQSAVPMVVIQCILAVDTFGLDVEGIYRLSGTASHINTLKSQFDHNAGSAIDFRNPANFFHDVNSVATLLKQFFRDLPDPLFTKVGYQSFIDAARIDDENARRDALHQSINDLPDPNYATLRALVLHMHRVMQNEGRNRMGSSNLALCFAPSLMGQHTGSQIADASLQARVLDTILVNATAIFDED</sequence>
<protein>
    <submittedName>
        <fullName evidence="1">Rho GTPase-activating protein</fullName>
    </submittedName>
</protein>
<reference evidence="1" key="1">
    <citation type="submission" date="2023-07" db="EMBL/GenBank/DDBJ databases">
        <title>Black Yeasts Isolated from many extreme environments.</title>
        <authorList>
            <person name="Coleine C."/>
            <person name="Stajich J.E."/>
            <person name="Selbmann L."/>
        </authorList>
    </citation>
    <scope>NUCLEOTIDE SEQUENCE</scope>
    <source>
        <strain evidence="1">CCFEE 5714</strain>
    </source>
</reference>
<organism evidence="1 2">
    <name type="scientific">Vermiconidia calcicola</name>
    <dbReference type="NCBI Taxonomy" id="1690605"/>
    <lineage>
        <taxon>Eukaryota</taxon>
        <taxon>Fungi</taxon>
        <taxon>Dikarya</taxon>
        <taxon>Ascomycota</taxon>
        <taxon>Pezizomycotina</taxon>
        <taxon>Dothideomycetes</taxon>
        <taxon>Dothideomycetidae</taxon>
        <taxon>Mycosphaerellales</taxon>
        <taxon>Extremaceae</taxon>
        <taxon>Vermiconidia</taxon>
    </lineage>
</organism>
<name>A0ACC3MJC3_9PEZI</name>
<evidence type="ECO:0000313" key="2">
    <source>
        <dbReference type="Proteomes" id="UP001281147"/>
    </source>
</evidence>
<proteinExistence type="predicted"/>
<comment type="caution">
    <text evidence="1">The sequence shown here is derived from an EMBL/GenBank/DDBJ whole genome shotgun (WGS) entry which is preliminary data.</text>
</comment>
<accession>A0ACC3MJC3</accession>
<gene>
    <name evidence="1" type="primary">RGD1_1</name>
    <name evidence="1" type="ORF">LTR37_017630</name>
</gene>
<dbReference type="Proteomes" id="UP001281147">
    <property type="component" value="Unassembled WGS sequence"/>
</dbReference>
<keyword evidence="2" id="KW-1185">Reference proteome</keyword>